<dbReference type="PANTHER" id="PTHR46910:SF38">
    <property type="entry name" value="ZN(2)-C6 FUNGAL-TYPE DOMAIN-CONTAINING PROTEIN"/>
    <property type="match status" value="1"/>
</dbReference>
<evidence type="ECO:0000313" key="5">
    <source>
        <dbReference type="EMBL" id="KAF7356576.1"/>
    </source>
</evidence>
<feature type="region of interest" description="Disordered" evidence="3">
    <location>
        <begin position="744"/>
        <end position="767"/>
    </location>
</feature>
<dbReference type="Pfam" id="PF04082">
    <property type="entry name" value="Fungal_trans"/>
    <property type="match status" value="1"/>
</dbReference>
<sequence>MSSSNDEQDAAGQSKKRRIQRACDICRRKKSRFRFHGRNYAILIMGQQSAVRISAPGDGPEMPGNRCTNCIAYSFECSYVEAAKKRGPPKGYVESMEIRIEKIERLLQTLLPEADLARALSSSSLPNLQVPPVADDDERTQLSLIENLQQLSLNSDSDTRFFGRSSGAMLLQTALNIKRDAEPQNARRHTEFWASRPSPEAVPPPQYNFPPPDLGASLVDLYFGHINLLLPLLHRPTFARDLAAGLHLTNDGFAATYLLVCAIGARFSSDPRVLLDGTDNLHSCGWRWFDQLQLMRDPLGASPCLYDLQFSALSVLFLHGTSCAQGCWTVVSFGIRMAQEVGAHRRKGDTHRWTAEDELWKRSLYSWIGCCQPHWGVHAQFKTKSNFDLDLPIDCDDEYWETPDPEQVFVQPKGKPSYVSAFIAHLRLCQVFSFVLRTIYSLNKSKFLLGLSKGNNNDWEHRIVTELDSALNKWVDEMPDHLRWNPTHENADFFEQSTLLYIGYYELQILIHRAYLPTLKRRAPLVNLKDTTGNSMQAFPSLAICLNAARSLTHVADIYRQRAGEKPAPFLQGAVFTAGLVLLMNIWGGKRTGLGFSADSGQEMTEVHRCMQVLRGCERRWQSAGKLWDILFSLSSVGQLPLPTTANAKNKRGRGAEEPKSTTAAQSESDLTSPLNTGTSNNSGNDPSREPRHQPSVNDGSDFLAISGSTSSIPSRRPIAGRRPRPLEVPAITTQFLPHLQHRSQGYSTDTPLATSSVHSPDKFAESNRHRSYGAGLETPLSSSSVHGHHPEAFVPSMQRADAQNRSLAPRTSSHSLAPPETPLSASSIHSAQPDMFVPLMHRGEESHTRMHAQSHTAVSASSIQTHPLHVPFVPSMNNGLVTLSHRLDFSHPREIIDESPARGGWYPNMARVIPSVHDPSPIHLHTPTSSTDAANTPPRVDVPGAAGSSSFPMSEAFYEHLTASFASLPPRVHYSEHEYPEGGRTLHRVPSNLSVHSDHGPVHGRDARGAPAHASMDQDATTMWSTAPAGFEMDDWNSYLDTPLHDMRMQGGSAGGTMQ</sequence>
<dbReference type="InterPro" id="IPR036864">
    <property type="entry name" value="Zn2-C6_fun-type_DNA-bd_sf"/>
</dbReference>
<evidence type="ECO:0000256" key="3">
    <source>
        <dbReference type="SAM" id="MobiDB-lite"/>
    </source>
</evidence>
<reference evidence="5" key="1">
    <citation type="submission" date="2020-05" db="EMBL/GenBank/DDBJ databases">
        <title>Mycena genomes resolve the evolution of fungal bioluminescence.</title>
        <authorList>
            <person name="Tsai I.J."/>
        </authorList>
    </citation>
    <scope>NUCLEOTIDE SEQUENCE</scope>
    <source>
        <strain evidence="5">CCC161011</strain>
    </source>
</reference>
<dbReference type="GO" id="GO:0000981">
    <property type="term" value="F:DNA-binding transcription factor activity, RNA polymerase II-specific"/>
    <property type="evidence" value="ECO:0007669"/>
    <property type="project" value="InterPro"/>
</dbReference>
<dbReference type="EMBL" id="JACAZI010000007">
    <property type="protein sequence ID" value="KAF7356576.1"/>
    <property type="molecule type" value="Genomic_DNA"/>
</dbReference>
<evidence type="ECO:0000256" key="2">
    <source>
        <dbReference type="ARBA" id="ARBA00023242"/>
    </source>
</evidence>
<comment type="caution">
    <text evidence="5">The sequence shown here is derived from an EMBL/GenBank/DDBJ whole genome shotgun (WGS) entry which is preliminary data.</text>
</comment>
<keyword evidence="6" id="KW-1185">Reference proteome</keyword>
<evidence type="ECO:0000259" key="4">
    <source>
        <dbReference type="SMART" id="SM00066"/>
    </source>
</evidence>
<dbReference type="InterPro" id="IPR050987">
    <property type="entry name" value="AtrR-like"/>
</dbReference>
<dbReference type="PANTHER" id="PTHR46910">
    <property type="entry name" value="TRANSCRIPTION FACTOR PDR1"/>
    <property type="match status" value="1"/>
</dbReference>
<feature type="region of interest" description="Disordered" evidence="3">
    <location>
        <begin position="800"/>
        <end position="828"/>
    </location>
</feature>
<organism evidence="5 6">
    <name type="scientific">Mycena venus</name>
    <dbReference type="NCBI Taxonomy" id="2733690"/>
    <lineage>
        <taxon>Eukaryota</taxon>
        <taxon>Fungi</taxon>
        <taxon>Dikarya</taxon>
        <taxon>Basidiomycota</taxon>
        <taxon>Agaricomycotina</taxon>
        <taxon>Agaricomycetes</taxon>
        <taxon>Agaricomycetidae</taxon>
        <taxon>Agaricales</taxon>
        <taxon>Marasmiineae</taxon>
        <taxon>Mycenaceae</taxon>
        <taxon>Mycena</taxon>
    </lineage>
</organism>
<dbReference type="InterPro" id="IPR007219">
    <property type="entry name" value="XnlR_reg_dom"/>
</dbReference>
<feature type="region of interest" description="Disordered" evidence="3">
    <location>
        <begin position="642"/>
        <end position="726"/>
    </location>
</feature>
<name>A0A8H7D2F1_9AGAR</name>
<dbReference type="GO" id="GO:0006351">
    <property type="term" value="P:DNA-templated transcription"/>
    <property type="evidence" value="ECO:0007669"/>
    <property type="project" value="InterPro"/>
</dbReference>
<dbReference type="InterPro" id="IPR001138">
    <property type="entry name" value="Zn2Cys6_DnaBD"/>
</dbReference>
<dbReference type="CDD" id="cd00067">
    <property type="entry name" value="GAL4"/>
    <property type="match status" value="1"/>
</dbReference>
<dbReference type="GO" id="GO:0003677">
    <property type="term" value="F:DNA binding"/>
    <property type="evidence" value="ECO:0007669"/>
    <property type="project" value="InterPro"/>
</dbReference>
<dbReference type="SMART" id="SM00066">
    <property type="entry name" value="GAL4"/>
    <property type="match status" value="1"/>
</dbReference>
<feature type="compositionally biased region" description="Polar residues" evidence="3">
    <location>
        <begin position="802"/>
        <end position="816"/>
    </location>
</feature>
<feature type="domain" description="Zn(2)-C6 fungal-type" evidence="4">
    <location>
        <begin position="17"/>
        <end position="88"/>
    </location>
</feature>
<dbReference type="OrthoDB" id="4456959at2759"/>
<dbReference type="CDD" id="cd12148">
    <property type="entry name" value="fungal_TF_MHR"/>
    <property type="match status" value="1"/>
</dbReference>
<dbReference type="AlphaFoldDB" id="A0A8H7D2F1"/>
<keyword evidence="1" id="KW-0479">Metal-binding</keyword>
<keyword evidence="2" id="KW-0539">Nucleus</keyword>
<gene>
    <name evidence="5" type="ORF">MVEN_00991300</name>
</gene>
<proteinExistence type="predicted"/>
<evidence type="ECO:0000313" key="6">
    <source>
        <dbReference type="Proteomes" id="UP000620124"/>
    </source>
</evidence>
<evidence type="ECO:0000256" key="1">
    <source>
        <dbReference type="ARBA" id="ARBA00022723"/>
    </source>
</evidence>
<accession>A0A8H7D2F1</accession>
<feature type="compositionally biased region" description="Polar residues" evidence="3">
    <location>
        <begin position="661"/>
        <end position="686"/>
    </location>
</feature>
<feature type="compositionally biased region" description="Polar residues" evidence="3">
    <location>
        <begin position="744"/>
        <end position="759"/>
    </location>
</feature>
<dbReference type="GO" id="GO:0008270">
    <property type="term" value="F:zinc ion binding"/>
    <property type="evidence" value="ECO:0007669"/>
    <property type="project" value="InterPro"/>
</dbReference>
<dbReference type="Gene3D" id="4.10.240.10">
    <property type="entry name" value="Zn(2)-C6 fungal-type DNA-binding domain"/>
    <property type="match status" value="1"/>
</dbReference>
<dbReference type="Proteomes" id="UP000620124">
    <property type="component" value="Unassembled WGS sequence"/>
</dbReference>
<protein>
    <submittedName>
        <fullName evidence="5">Fungal-trans domain-containing protein</fullName>
    </submittedName>
</protein>